<organism evidence="1 2">
    <name type="scientific">Corynebacterium choanae</name>
    <dbReference type="NCBI Taxonomy" id="1862358"/>
    <lineage>
        <taxon>Bacteria</taxon>
        <taxon>Bacillati</taxon>
        <taxon>Actinomycetota</taxon>
        <taxon>Actinomycetes</taxon>
        <taxon>Mycobacteriales</taxon>
        <taxon>Corynebacteriaceae</taxon>
        <taxon>Corynebacterium</taxon>
    </lineage>
</organism>
<gene>
    <name evidence="1" type="ORF">CCHOA_10020</name>
</gene>
<sequence length="157" mass="17577">MSNLSPVTQSRVNAILTDMGLSTVHEQPADPVRLIIRDVLYEIRIVEDHLQIAGVWNRVFNDTESMKQVAAKINEYTATQLVPKLVCSQAMGGIQLRYSHWVTGGMSDEQLTALVQLVMKAMDDTAVTLADRFGDLMHVPTEEERQREMEARGHGAQ</sequence>
<proteinExistence type="predicted"/>
<dbReference type="RefSeq" id="WP_123929676.1">
    <property type="nucleotide sequence ID" value="NZ_CP033896.1"/>
</dbReference>
<accession>A0A3G6J8K2</accession>
<protein>
    <recommendedName>
        <fullName evidence="3">Bacterial sensory transduction regulator</fullName>
    </recommendedName>
</protein>
<keyword evidence="2" id="KW-1185">Reference proteome</keyword>
<dbReference type="Proteomes" id="UP000269019">
    <property type="component" value="Chromosome"/>
</dbReference>
<dbReference type="InterPro" id="IPR019660">
    <property type="entry name" value="Put_sensory_transdc_reg_YbjN"/>
</dbReference>
<reference evidence="1 2" key="1">
    <citation type="submission" date="2018-11" db="EMBL/GenBank/DDBJ databases">
        <authorList>
            <person name="Kleinhagauer T."/>
            <person name="Glaeser S.P."/>
            <person name="Spergser J."/>
            <person name="Ruckert C."/>
            <person name="Kaempfer P."/>
            <person name="Busse H.-J."/>
        </authorList>
    </citation>
    <scope>NUCLEOTIDE SEQUENCE [LARGE SCALE GENOMIC DNA]</scope>
    <source>
        <strain evidence="1 2">200CH</strain>
    </source>
</reference>
<name>A0A3G6J8K2_9CORY</name>
<evidence type="ECO:0000313" key="1">
    <source>
        <dbReference type="EMBL" id="AZA14387.1"/>
    </source>
</evidence>
<dbReference type="Pfam" id="PF10722">
    <property type="entry name" value="YbjN"/>
    <property type="match status" value="1"/>
</dbReference>
<evidence type="ECO:0008006" key="3">
    <source>
        <dbReference type="Google" id="ProtNLM"/>
    </source>
</evidence>
<dbReference type="EMBL" id="CP033896">
    <property type="protein sequence ID" value="AZA14387.1"/>
    <property type="molecule type" value="Genomic_DNA"/>
</dbReference>
<evidence type="ECO:0000313" key="2">
    <source>
        <dbReference type="Proteomes" id="UP000269019"/>
    </source>
</evidence>
<dbReference type="AlphaFoldDB" id="A0A3G6J8K2"/>
<dbReference type="KEGG" id="ccho:CCHOA_10020"/>